<evidence type="ECO:0000256" key="11">
    <source>
        <dbReference type="RuleBase" id="RU000532"/>
    </source>
</evidence>
<keyword evidence="6 9" id="KW-0418">Kinase</keyword>
<dbReference type="CDD" id="cd00318">
    <property type="entry name" value="Phosphoglycerate_kinase"/>
    <property type="match status" value="1"/>
</dbReference>
<dbReference type="PRINTS" id="PR00477">
    <property type="entry name" value="PHGLYCKINASE"/>
</dbReference>
<dbReference type="GO" id="GO:0004618">
    <property type="term" value="F:phosphoglycerate kinase activity"/>
    <property type="evidence" value="ECO:0007669"/>
    <property type="project" value="UniProtKB-UniRule"/>
</dbReference>
<dbReference type="OrthoDB" id="9808460at2"/>
<protein>
    <recommendedName>
        <fullName evidence="3 9">Phosphoglycerate kinase</fullName>
        <ecNumber evidence="3 9">2.7.2.3</ecNumber>
    </recommendedName>
</protein>
<dbReference type="STRING" id="225004.SAMN02745152_00428"/>
<comment type="subunit">
    <text evidence="9">Monomer.</text>
</comment>
<dbReference type="GO" id="GO:0006096">
    <property type="term" value="P:glycolytic process"/>
    <property type="evidence" value="ECO:0007669"/>
    <property type="project" value="UniProtKB-UniRule"/>
</dbReference>
<evidence type="ECO:0000256" key="7">
    <source>
        <dbReference type="ARBA" id="ARBA00022840"/>
    </source>
</evidence>
<dbReference type="FunFam" id="3.40.50.1260:FF:000005">
    <property type="entry name" value="Phosphoglycerate kinase"/>
    <property type="match status" value="1"/>
</dbReference>
<feature type="binding site" evidence="9">
    <location>
        <position position="35"/>
    </location>
    <ligand>
        <name>substrate</name>
    </ligand>
</feature>
<keyword evidence="7 9" id="KW-0067">ATP-binding</keyword>
<dbReference type="GO" id="GO:0043531">
    <property type="term" value="F:ADP binding"/>
    <property type="evidence" value="ECO:0007669"/>
    <property type="project" value="TreeGrafter"/>
</dbReference>
<name>A0A1T4L8U5_9SPIR</name>
<feature type="binding site" evidence="9 10">
    <location>
        <position position="228"/>
    </location>
    <ligand>
        <name>ATP</name>
        <dbReference type="ChEBI" id="CHEBI:30616"/>
    </ligand>
</feature>
<keyword evidence="4 9" id="KW-0808">Transferase</keyword>
<gene>
    <name evidence="9" type="primary">pgk</name>
    <name evidence="12" type="ORF">SAMN02745152_00428</name>
</gene>
<dbReference type="HAMAP" id="MF_00145">
    <property type="entry name" value="Phosphoglyc_kinase"/>
    <property type="match status" value="1"/>
</dbReference>
<dbReference type="PANTHER" id="PTHR11406:SF23">
    <property type="entry name" value="PHOSPHOGLYCERATE KINASE 1, CHLOROPLASTIC-RELATED"/>
    <property type="match status" value="1"/>
</dbReference>
<comment type="caution">
    <text evidence="9">Lacks conserved residue(s) required for the propagation of feature annotation.</text>
</comment>
<dbReference type="EC" id="2.7.2.3" evidence="3 9"/>
<dbReference type="GO" id="GO:0005524">
    <property type="term" value="F:ATP binding"/>
    <property type="evidence" value="ECO:0007669"/>
    <property type="project" value="UniProtKB-KW"/>
</dbReference>
<dbReference type="PANTHER" id="PTHR11406">
    <property type="entry name" value="PHOSPHOGLYCERATE KINASE"/>
    <property type="match status" value="1"/>
</dbReference>
<comment type="similarity">
    <text evidence="2 9 11">Belongs to the phosphoglycerate kinase family.</text>
</comment>
<feature type="binding site" evidence="9 10">
    <location>
        <position position="350"/>
    </location>
    <ligand>
        <name>ATP</name>
        <dbReference type="ChEBI" id="CHEBI:30616"/>
    </ligand>
</feature>
<keyword evidence="13" id="KW-1185">Reference proteome</keyword>
<keyword evidence="9" id="KW-0963">Cytoplasm</keyword>
<dbReference type="GO" id="GO:0006094">
    <property type="term" value="P:gluconeogenesis"/>
    <property type="evidence" value="ECO:0007669"/>
    <property type="project" value="TreeGrafter"/>
</dbReference>
<evidence type="ECO:0000256" key="9">
    <source>
        <dbReference type="HAMAP-Rule" id="MF_00145"/>
    </source>
</evidence>
<feature type="binding site" evidence="9 10">
    <location>
        <begin position="379"/>
        <end position="382"/>
    </location>
    <ligand>
        <name>ATP</name>
        <dbReference type="ChEBI" id="CHEBI:30616"/>
    </ligand>
</feature>
<organism evidence="12 13">
    <name type="scientific">Treponema berlinense</name>
    <dbReference type="NCBI Taxonomy" id="225004"/>
    <lineage>
        <taxon>Bacteria</taxon>
        <taxon>Pseudomonadati</taxon>
        <taxon>Spirochaetota</taxon>
        <taxon>Spirochaetia</taxon>
        <taxon>Spirochaetales</taxon>
        <taxon>Treponemataceae</taxon>
        <taxon>Treponema</taxon>
    </lineage>
</organism>
<dbReference type="PIRSF" id="PIRSF000724">
    <property type="entry name" value="Pgk"/>
    <property type="match status" value="1"/>
</dbReference>
<feature type="binding site" evidence="9">
    <location>
        <position position="139"/>
    </location>
    <ligand>
        <name>substrate</name>
    </ligand>
</feature>
<dbReference type="GeneID" id="303366698"/>
<evidence type="ECO:0000313" key="12">
    <source>
        <dbReference type="EMBL" id="SJZ51010.1"/>
    </source>
</evidence>
<comment type="pathway">
    <text evidence="9">Carbohydrate degradation; glycolysis; pyruvate from D-glyceraldehyde 3-phosphate: step 2/5.</text>
</comment>
<comment type="catalytic activity">
    <reaction evidence="1 9 11">
        <text>(2R)-3-phosphoglycerate + ATP = (2R)-3-phospho-glyceroyl phosphate + ADP</text>
        <dbReference type="Rhea" id="RHEA:14801"/>
        <dbReference type="ChEBI" id="CHEBI:30616"/>
        <dbReference type="ChEBI" id="CHEBI:57604"/>
        <dbReference type="ChEBI" id="CHEBI:58272"/>
        <dbReference type="ChEBI" id="CHEBI:456216"/>
        <dbReference type="EC" id="2.7.2.3"/>
    </reaction>
</comment>
<evidence type="ECO:0000256" key="6">
    <source>
        <dbReference type="ARBA" id="ARBA00022777"/>
    </source>
</evidence>
<evidence type="ECO:0000313" key="13">
    <source>
        <dbReference type="Proteomes" id="UP000190395"/>
    </source>
</evidence>
<dbReference type="SUPFAM" id="SSF53748">
    <property type="entry name" value="Phosphoglycerate kinase"/>
    <property type="match status" value="1"/>
</dbReference>
<keyword evidence="5 9" id="KW-0547">Nucleotide-binding</keyword>
<dbReference type="UniPathway" id="UPA00109">
    <property type="reaction ID" value="UER00185"/>
</dbReference>
<evidence type="ECO:0000256" key="8">
    <source>
        <dbReference type="ARBA" id="ARBA00023152"/>
    </source>
</evidence>
<evidence type="ECO:0000256" key="3">
    <source>
        <dbReference type="ARBA" id="ARBA00013061"/>
    </source>
</evidence>
<feature type="binding site" evidence="9">
    <location>
        <position position="176"/>
    </location>
    <ligand>
        <name>substrate</name>
    </ligand>
</feature>
<dbReference type="FunFam" id="3.40.50.1260:FF:000007">
    <property type="entry name" value="Phosphoglycerate kinase"/>
    <property type="match status" value="1"/>
</dbReference>
<dbReference type="InterPro" id="IPR015824">
    <property type="entry name" value="Phosphoglycerate_kinase_N"/>
</dbReference>
<dbReference type="Proteomes" id="UP000190395">
    <property type="component" value="Unassembled WGS sequence"/>
</dbReference>
<comment type="subcellular location">
    <subcellularLocation>
        <location evidence="9">Cytoplasm</location>
    </subcellularLocation>
</comment>
<dbReference type="GO" id="GO:0005829">
    <property type="term" value="C:cytosol"/>
    <property type="evidence" value="ECO:0007669"/>
    <property type="project" value="TreeGrafter"/>
</dbReference>
<dbReference type="EMBL" id="FUXC01000002">
    <property type="protein sequence ID" value="SJZ51010.1"/>
    <property type="molecule type" value="Genomic_DNA"/>
</dbReference>
<evidence type="ECO:0000256" key="10">
    <source>
        <dbReference type="PIRSR" id="PIRSR000724-2"/>
    </source>
</evidence>
<dbReference type="AlphaFoldDB" id="A0A1T4L8U5"/>
<keyword evidence="8 9" id="KW-0324">Glycolysis</keyword>
<feature type="binding site" evidence="9">
    <location>
        <begin position="20"/>
        <end position="22"/>
    </location>
    <ligand>
        <name>substrate</name>
    </ligand>
</feature>
<reference evidence="12 13" key="1">
    <citation type="submission" date="2017-02" db="EMBL/GenBank/DDBJ databases">
        <authorList>
            <person name="Peterson S.W."/>
        </authorList>
    </citation>
    <scope>NUCLEOTIDE SEQUENCE [LARGE SCALE GENOMIC DNA]</scope>
    <source>
        <strain evidence="12 13">ATCC BAA-909</strain>
    </source>
</reference>
<evidence type="ECO:0000256" key="2">
    <source>
        <dbReference type="ARBA" id="ARBA00008982"/>
    </source>
</evidence>
<dbReference type="InterPro" id="IPR001576">
    <property type="entry name" value="Phosphoglycerate_kinase"/>
</dbReference>
<dbReference type="InterPro" id="IPR036043">
    <property type="entry name" value="Phosphoglycerate_kinase_sf"/>
</dbReference>
<proteinExistence type="inferred from homology"/>
<evidence type="ECO:0000256" key="4">
    <source>
        <dbReference type="ARBA" id="ARBA00022679"/>
    </source>
</evidence>
<evidence type="ECO:0000256" key="1">
    <source>
        <dbReference type="ARBA" id="ARBA00000642"/>
    </source>
</evidence>
<dbReference type="Gene3D" id="3.40.50.1260">
    <property type="entry name" value="Phosphoglycerate kinase, N-terminal domain"/>
    <property type="match status" value="2"/>
</dbReference>
<feature type="binding site" evidence="9">
    <location>
        <begin position="59"/>
        <end position="62"/>
    </location>
    <ligand>
        <name>substrate</name>
    </ligand>
</feature>
<sequence length="423" mass="45197">MIKTVKDVDLKGKRIIMRVDFNVPMKDGVVQDDTRIMAALPTIKYILEQNPRSLVLMSHLGDPKKDVKKAQEKAEKAGKTWTEADSEKFINGKNRMKPVVEYFASKLGKPVTFLPDALGQKSAIDALPEGAVAMLENVRFHKEETSKDAAERESMAKELATYGDIFVNDAFGTAHRDQASTATIAKFMKEQPVGGFLMEKEVKYIQPMVENPPKPQVAIIGGAKVSSKIAVLESLLKNASALIIGGGMAYTFLKAQGHKVGISLVEDDFIDTAKKLLADAAEKGVKIVLPVDHVAADKFDANATPVAVDGVDIPDNLMAMDVGPKTLELYKEVLSTAKSVVWNGPVGVFEFDAFAKGTAAVANLVAEATGRGAMTVVGGGDSVAAVNKFHLADKMSHVSTGGGASLEFLEGKTLPGIAILATK</sequence>
<dbReference type="Pfam" id="PF00162">
    <property type="entry name" value="PGK"/>
    <property type="match status" value="1"/>
</dbReference>
<accession>A0A1T4L8U5</accession>
<evidence type="ECO:0000256" key="5">
    <source>
        <dbReference type="ARBA" id="ARBA00022741"/>
    </source>
</evidence>
<dbReference type="RefSeq" id="WP_078930189.1">
    <property type="nucleotide sequence ID" value="NZ_CAMEQG010000012.1"/>
</dbReference>